<evidence type="ECO:0000313" key="2">
    <source>
        <dbReference type="Proteomes" id="UP000792457"/>
    </source>
</evidence>
<name>A0A8K0K8Y0_LADFU</name>
<comment type="caution">
    <text evidence="1">The sequence shown here is derived from an EMBL/GenBank/DDBJ whole genome shotgun (WGS) entry which is preliminary data.</text>
</comment>
<dbReference type="EMBL" id="KZ308504">
    <property type="protein sequence ID" value="KAG8230694.1"/>
    <property type="molecule type" value="Genomic_DNA"/>
</dbReference>
<reference evidence="1" key="2">
    <citation type="submission" date="2017-10" db="EMBL/GenBank/DDBJ databases">
        <title>Ladona fulva Genome sequencing and assembly.</title>
        <authorList>
            <person name="Murali S."/>
            <person name="Richards S."/>
            <person name="Bandaranaike D."/>
            <person name="Bellair M."/>
            <person name="Blankenburg K."/>
            <person name="Chao H."/>
            <person name="Dinh H."/>
            <person name="Doddapaneni H."/>
            <person name="Dugan-Rocha S."/>
            <person name="Elkadiri S."/>
            <person name="Gnanaolivu R."/>
            <person name="Hernandez B."/>
            <person name="Skinner E."/>
            <person name="Javaid M."/>
            <person name="Lee S."/>
            <person name="Li M."/>
            <person name="Ming W."/>
            <person name="Munidasa M."/>
            <person name="Muniz J."/>
            <person name="Nguyen L."/>
            <person name="Hughes D."/>
            <person name="Osuji N."/>
            <person name="Pu L.-L."/>
            <person name="Puazo M."/>
            <person name="Qu C."/>
            <person name="Quiroz J."/>
            <person name="Raj R."/>
            <person name="Weissenberger G."/>
            <person name="Xin Y."/>
            <person name="Zou X."/>
            <person name="Han Y."/>
            <person name="Worley K."/>
            <person name="Muzny D."/>
            <person name="Gibbs R."/>
        </authorList>
    </citation>
    <scope>NUCLEOTIDE SEQUENCE</scope>
    <source>
        <strain evidence="1">Sampled in the wild</strain>
    </source>
</reference>
<dbReference type="AlphaFoldDB" id="A0A8K0K8Y0"/>
<proteinExistence type="predicted"/>
<dbReference type="Proteomes" id="UP000792457">
    <property type="component" value="Unassembled WGS sequence"/>
</dbReference>
<organism evidence="1 2">
    <name type="scientific">Ladona fulva</name>
    <name type="common">Scarce chaser dragonfly</name>
    <name type="synonym">Libellula fulva</name>
    <dbReference type="NCBI Taxonomy" id="123851"/>
    <lineage>
        <taxon>Eukaryota</taxon>
        <taxon>Metazoa</taxon>
        <taxon>Ecdysozoa</taxon>
        <taxon>Arthropoda</taxon>
        <taxon>Hexapoda</taxon>
        <taxon>Insecta</taxon>
        <taxon>Pterygota</taxon>
        <taxon>Palaeoptera</taxon>
        <taxon>Odonata</taxon>
        <taxon>Epiprocta</taxon>
        <taxon>Anisoptera</taxon>
        <taxon>Libelluloidea</taxon>
        <taxon>Libellulidae</taxon>
        <taxon>Ladona</taxon>
    </lineage>
</organism>
<accession>A0A8K0K8Y0</accession>
<sequence>MNFHVFTHGHQYVNKFSDAVEKKCWAQAKEADLEDAGTVLNHLNQQLQTVRRHSFGTEESLEFALLSLVLRDSRTDPWGTPELMQKGFEYIQGMFRNLCKKSRKLLEDCRLTVDEISAMFPQLSRILLYETHTEMLGYQKV</sequence>
<keyword evidence="2" id="KW-1185">Reference proteome</keyword>
<protein>
    <submittedName>
        <fullName evidence="1">Uncharacterized protein</fullName>
    </submittedName>
</protein>
<gene>
    <name evidence="1" type="ORF">J437_LFUL017621</name>
</gene>
<evidence type="ECO:0000313" key="1">
    <source>
        <dbReference type="EMBL" id="KAG8230694.1"/>
    </source>
</evidence>
<reference evidence="1" key="1">
    <citation type="submission" date="2013-04" db="EMBL/GenBank/DDBJ databases">
        <authorList>
            <person name="Qu J."/>
            <person name="Murali S.C."/>
            <person name="Bandaranaike D."/>
            <person name="Bellair M."/>
            <person name="Blankenburg K."/>
            <person name="Chao H."/>
            <person name="Dinh H."/>
            <person name="Doddapaneni H."/>
            <person name="Downs B."/>
            <person name="Dugan-Rocha S."/>
            <person name="Elkadiri S."/>
            <person name="Gnanaolivu R.D."/>
            <person name="Hernandez B."/>
            <person name="Javaid M."/>
            <person name="Jayaseelan J.C."/>
            <person name="Lee S."/>
            <person name="Li M."/>
            <person name="Ming W."/>
            <person name="Munidasa M."/>
            <person name="Muniz J."/>
            <person name="Nguyen L."/>
            <person name="Ongeri F."/>
            <person name="Osuji N."/>
            <person name="Pu L.-L."/>
            <person name="Puazo M."/>
            <person name="Qu C."/>
            <person name="Quiroz J."/>
            <person name="Raj R."/>
            <person name="Weissenberger G."/>
            <person name="Xin Y."/>
            <person name="Zou X."/>
            <person name="Han Y."/>
            <person name="Richards S."/>
            <person name="Worley K."/>
            <person name="Muzny D."/>
            <person name="Gibbs R."/>
        </authorList>
    </citation>
    <scope>NUCLEOTIDE SEQUENCE</scope>
    <source>
        <strain evidence="1">Sampled in the wild</strain>
    </source>
</reference>